<comment type="caution">
    <text evidence="3">The sequence shown here is derived from an EMBL/GenBank/DDBJ whole genome shotgun (WGS) entry which is preliminary data.</text>
</comment>
<reference evidence="3 4" key="1">
    <citation type="submission" date="2013-04" db="EMBL/GenBank/DDBJ databases">
        <title>Oceanicola sp. 22II1-22F33 Genome Sequencing.</title>
        <authorList>
            <person name="Lai Q."/>
            <person name="Li G."/>
            <person name="Shao Z."/>
        </authorList>
    </citation>
    <scope>NUCLEOTIDE SEQUENCE [LARGE SCALE GENOMIC DNA]</scope>
    <source>
        <strain evidence="3 4">22II1-22F33</strain>
    </source>
</reference>
<feature type="domain" description="Solute-binding protein family 3/N-terminal" evidence="2">
    <location>
        <begin position="30"/>
        <end position="261"/>
    </location>
</feature>
<protein>
    <submittedName>
        <fullName evidence="3">Amino acid ABC transporter substrate-binding protein</fullName>
    </submittedName>
</protein>
<organism evidence="3 4">
    <name type="scientific">Marinibacterium profundimaris</name>
    <dbReference type="NCBI Taxonomy" id="1679460"/>
    <lineage>
        <taxon>Bacteria</taxon>
        <taxon>Pseudomonadati</taxon>
        <taxon>Pseudomonadota</taxon>
        <taxon>Alphaproteobacteria</taxon>
        <taxon>Rhodobacterales</taxon>
        <taxon>Paracoccaceae</taxon>
        <taxon>Marinibacterium</taxon>
    </lineage>
</organism>
<dbReference type="NCBIfam" id="TIGR03871">
    <property type="entry name" value="ABC_peri_MoxJ_2"/>
    <property type="match status" value="1"/>
</dbReference>
<dbReference type="AlphaFoldDB" id="A0A225NL00"/>
<dbReference type="Pfam" id="PF00497">
    <property type="entry name" value="SBP_bac_3"/>
    <property type="match status" value="1"/>
</dbReference>
<keyword evidence="4" id="KW-1185">Reference proteome</keyword>
<dbReference type="SUPFAM" id="SSF53850">
    <property type="entry name" value="Periplasmic binding protein-like II"/>
    <property type="match status" value="1"/>
</dbReference>
<dbReference type="PANTHER" id="PTHR35936:SF17">
    <property type="entry name" value="ARGININE-BINDING EXTRACELLULAR PROTEIN ARTP"/>
    <property type="match status" value="1"/>
</dbReference>
<evidence type="ECO:0000313" key="4">
    <source>
        <dbReference type="Proteomes" id="UP000215377"/>
    </source>
</evidence>
<accession>A0A225NL00</accession>
<dbReference type="InterPro" id="IPR001638">
    <property type="entry name" value="Solute-binding_3/MltF_N"/>
</dbReference>
<name>A0A225NL00_9RHOB</name>
<keyword evidence="1" id="KW-0732">Signal</keyword>
<dbReference type="Proteomes" id="UP000215377">
    <property type="component" value="Unassembled WGS sequence"/>
</dbReference>
<evidence type="ECO:0000256" key="1">
    <source>
        <dbReference type="ARBA" id="ARBA00022729"/>
    </source>
</evidence>
<dbReference type="SMART" id="SM00062">
    <property type="entry name" value="PBPb"/>
    <property type="match status" value="1"/>
</dbReference>
<dbReference type="InterPro" id="IPR022448">
    <property type="entry name" value="Quinoprotein_dehydrogenase"/>
</dbReference>
<evidence type="ECO:0000259" key="2">
    <source>
        <dbReference type="SMART" id="SM00062"/>
    </source>
</evidence>
<dbReference type="PANTHER" id="PTHR35936">
    <property type="entry name" value="MEMBRANE-BOUND LYTIC MUREIN TRANSGLYCOSYLASE F"/>
    <property type="match status" value="1"/>
</dbReference>
<dbReference type="OrthoDB" id="176845at2"/>
<dbReference type="RefSeq" id="WP_088649535.1">
    <property type="nucleotide sequence ID" value="NZ_AQQR01000003.1"/>
</dbReference>
<sequence>MALAGLCLAGAGAGVARAETDTSDLVSQDYFRVCADPANTPFSNQEETGFENRIAALFAEKLGRPVQYTWFPQATGFVRQTLASGRCDVVIGFAQGHELVLNTNHYYTSAYAIVVPSDSDLADVDHLGDPRLQDLVIGVTAGSPPATHMARQGLIGKARGYKLMVDRRAESPVELMMADLEAGEIDAAVLWGPLAGWYAGQSDMDLVVTPLLKEEGAPRLFYRITMGVRQGELTWKRELNSLIRRNQDEIDAILTDYGVPLVDEFGRAD</sequence>
<dbReference type="Gene3D" id="3.40.190.10">
    <property type="entry name" value="Periplasmic binding protein-like II"/>
    <property type="match status" value="2"/>
</dbReference>
<gene>
    <name evidence="3" type="ORF">ATO3_09040</name>
</gene>
<evidence type="ECO:0000313" key="3">
    <source>
        <dbReference type="EMBL" id="OWU74747.1"/>
    </source>
</evidence>
<proteinExistence type="predicted"/>
<dbReference type="EMBL" id="AQQR01000003">
    <property type="protein sequence ID" value="OWU74747.1"/>
    <property type="molecule type" value="Genomic_DNA"/>
</dbReference>